<gene>
    <name evidence="4" type="ORF">LTR78_001699</name>
</gene>
<proteinExistence type="inferred from homology"/>
<keyword evidence="5" id="KW-1185">Reference proteome</keyword>
<dbReference type="PANTHER" id="PTHR44051:SF9">
    <property type="entry name" value="GLUTATHIONE S-TRANSFERASE 1"/>
    <property type="match status" value="1"/>
</dbReference>
<sequence length="214" mass="24030">MPPITLYFLGASRSIRPAWLLEELGLDYELKGAEREGQKAPQWMKDEVGGLGKFPVLKDGDVFITESGNITEYLCDKYDKEHRLVPALGDPKRYSVLQWVHAAEATFMTHSLAVLYARWSQKDGDVAKTEAGIAVNVQKDLAFFQAEIGKSKGKFLFGENLTAADIMIEFSLDFILARELGVKAQDWPKVKEYIQACQSTASWQKAQKKTGHKL</sequence>
<evidence type="ECO:0000259" key="3">
    <source>
        <dbReference type="PROSITE" id="PS50405"/>
    </source>
</evidence>
<organism evidence="4 5">
    <name type="scientific">Recurvomyces mirabilis</name>
    <dbReference type="NCBI Taxonomy" id="574656"/>
    <lineage>
        <taxon>Eukaryota</taxon>
        <taxon>Fungi</taxon>
        <taxon>Dikarya</taxon>
        <taxon>Ascomycota</taxon>
        <taxon>Pezizomycotina</taxon>
        <taxon>Dothideomycetes</taxon>
        <taxon>Dothideomycetidae</taxon>
        <taxon>Mycosphaerellales</taxon>
        <taxon>Teratosphaeriaceae</taxon>
        <taxon>Recurvomyces</taxon>
    </lineage>
</organism>
<feature type="domain" description="GST N-terminal" evidence="2">
    <location>
        <begin position="1"/>
        <end position="82"/>
    </location>
</feature>
<evidence type="ECO:0000259" key="2">
    <source>
        <dbReference type="PROSITE" id="PS50404"/>
    </source>
</evidence>
<dbReference type="InterPro" id="IPR004045">
    <property type="entry name" value="Glutathione_S-Trfase_N"/>
</dbReference>
<dbReference type="Gene3D" id="3.40.30.10">
    <property type="entry name" value="Glutaredoxin"/>
    <property type="match status" value="1"/>
</dbReference>
<dbReference type="EMBL" id="JAUTXT010000004">
    <property type="protein sequence ID" value="KAK3678402.1"/>
    <property type="molecule type" value="Genomic_DNA"/>
</dbReference>
<name>A0AAE0WUJ3_9PEZI</name>
<dbReference type="SUPFAM" id="SSF52833">
    <property type="entry name" value="Thioredoxin-like"/>
    <property type="match status" value="1"/>
</dbReference>
<accession>A0AAE0WUJ3</accession>
<dbReference type="PROSITE" id="PS50405">
    <property type="entry name" value="GST_CTER"/>
    <property type="match status" value="1"/>
</dbReference>
<dbReference type="Proteomes" id="UP001274830">
    <property type="component" value="Unassembled WGS sequence"/>
</dbReference>
<dbReference type="AlphaFoldDB" id="A0AAE0WUJ3"/>
<dbReference type="PANTHER" id="PTHR44051">
    <property type="entry name" value="GLUTATHIONE S-TRANSFERASE-RELATED"/>
    <property type="match status" value="1"/>
</dbReference>
<dbReference type="InterPro" id="IPR036249">
    <property type="entry name" value="Thioredoxin-like_sf"/>
</dbReference>
<dbReference type="PROSITE" id="PS50404">
    <property type="entry name" value="GST_NTER"/>
    <property type="match status" value="1"/>
</dbReference>
<evidence type="ECO:0000313" key="4">
    <source>
        <dbReference type="EMBL" id="KAK3678402.1"/>
    </source>
</evidence>
<dbReference type="Gene3D" id="1.20.1050.10">
    <property type="match status" value="1"/>
</dbReference>
<dbReference type="Pfam" id="PF13417">
    <property type="entry name" value="GST_N_3"/>
    <property type="match status" value="1"/>
</dbReference>
<comment type="caution">
    <text evidence="4">The sequence shown here is derived from an EMBL/GenBank/DDBJ whole genome shotgun (WGS) entry which is preliminary data.</text>
</comment>
<evidence type="ECO:0000313" key="5">
    <source>
        <dbReference type="Proteomes" id="UP001274830"/>
    </source>
</evidence>
<dbReference type="InterPro" id="IPR004046">
    <property type="entry name" value="GST_C"/>
</dbReference>
<dbReference type="SFLD" id="SFLDS00019">
    <property type="entry name" value="Glutathione_Transferase_(cytos"/>
    <property type="match status" value="1"/>
</dbReference>
<reference evidence="4" key="1">
    <citation type="submission" date="2023-07" db="EMBL/GenBank/DDBJ databases">
        <title>Black Yeasts Isolated from many extreme environments.</title>
        <authorList>
            <person name="Coleine C."/>
            <person name="Stajich J.E."/>
            <person name="Selbmann L."/>
        </authorList>
    </citation>
    <scope>NUCLEOTIDE SEQUENCE</scope>
    <source>
        <strain evidence="4">CCFEE 5485</strain>
    </source>
</reference>
<dbReference type="CDD" id="cd03046">
    <property type="entry name" value="GST_N_GTT1_like"/>
    <property type="match status" value="1"/>
</dbReference>
<feature type="domain" description="GST C-terminal" evidence="3">
    <location>
        <begin position="89"/>
        <end position="214"/>
    </location>
</feature>
<comment type="similarity">
    <text evidence="1">Belongs to the GST superfamily.</text>
</comment>
<dbReference type="InterPro" id="IPR010987">
    <property type="entry name" value="Glutathione-S-Trfase_C-like"/>
</dbReference>
<dbReference type="SFLD" id="SFLDG00358">
    <property type="entry name" value="Main_(cytGST)"/>
    <property type="match status" value="1"/>
</dbReference>
<evidence type="ECO:0000256" key="1">
    <source>
        <dbReference type="ARBA" id="ARBA00007409"/>
    </source>
</evidence>
<dbReference type="InterPro" id="IPR040079">
    <property type="entry name" value="Glutathione_S-Trfase"/>
</dbReference>
<dbReference type="InterPro" id="IPR036282">
    <property type="entry name" value="Glutathione-S-Trfase_C_sf"/>
</dbReference>
<dbReference type="Pfam" id="PF00043">
    <property type="entry name" value="GST_C"/>
    <property type="match status" value="1"/>
</dbReference>
<dbReference type="SUPFAM" id="SSF47616">
    <property type="entry name" value="GST C-terminal domain-like"/>
    <property type="match status" value="1"/>
</dbReference>
<protein>
    <recommendedName>
        <fullName evidence="6">Glutathione S-transferase</fullName>
    </recommendedName>
</protein>
<evidence type="ECO:0008006" key="6">
    <source>
        <dbReference type="Google" id="ProtNLM"/>
    </source>
</evidence>